<accession>A0A0R3KKR6</accession>
<dbReference type="PANTHER" id="PTHR43477:SF4">
    <property type="entry name" value="DEHYDROGENASE_REDUCTASE SDR FAMILY MEMBER 6"/>
    <property type="match status" value="1"/>
</dbReference>
<dbReference type="Gene3D" id="3.40.50.720">
    <property type="entry name" value="NAD(P)-binding Rossmann-like Domain"/>
    <property type="match status" value="1"/>
</dbReference>
<dbReference type="RefSeq" id="WP_057854055.1">
    <property type="nucleotide sequence ID" value="NZ_LLXX01000175.1"/>
</dbReference>
<keyword evidence="2" id="KW-0560">Oxidoreductase</keyword>
<protein>
    <submittedName>
        <fullName evidence="4">Short-chain dehydrogenase</fullName>
    </submittedName>
</protein>
<proteinExistence type="inferred from homology"/>
<sequence length="258" mass="27644">MDLHLRGKRVLITGASKGIGAAAAEAFAEEGCDVMLAARSGDQLKALTERLRSAHQIGATAHVVDLRKAEDIARLAKEAADIDILVNNAGDIPSGSIDKIDEATWRHAWELKVFGYINLTRAVYAQMKARGHGVIVNDIGAAGEKFDTNYICGSAGNAALMAFTRALGGKSLADNIRVVGINPGPVGTERHVMRMKIRAKDQFGDEDRYKEFQKGMPLGRPAHAREIGDLMAFLASDRSGYTSGVIFTVDGGYTSGWG</sequence>
<evidence type="ECO:0000313" key="4">
    <source>
        <dbReference type="EMBL" id="KRQ98765.1"/>
    </source>
</evidence>
<evidence type="ECO:0000256" key="1">
    <source>
        <dbReference type="ARBA" id="ARBA00006484"/>
    </source>
</evidence>
<dbReference type="AlphaFoldDB" id="A0A0R3KKR6"/>
<dbReference type="Pfam" id="PF13561">
    <property type="entry name" value="adh_short_C2"/>
    <property type="match status" value="1"/>
</dbReference>
<name>A0A0R3KKR6_9BRAD</name>
<dbReference type="EMBL" id="LLXX01000175">
    <property type="protein sequence ID" value="KRQ98765.1"/>
    <property type="molecule type" value="Genomic_DNA"/>
</dbReference>
<keyword evidence="5" id="KW-1185">Reference proteome</keyword>
<organism evidence="4 5">
    <name type="scientific">Bradyrhizobium valentinum</name>
    <dbReference type="NCBI Taxonomy" id="1518501"/>
    <lineage>
        <taxon>Bacteria</taxon>
        <taxon>Pseudomonadati</taxon>
        <taxon>Pseudomonadota</taxon>
        <taxon>Alphaproteobacteria</taxon>
        <taxon>Hyphomicrobiales</taxon>
        <taxon>Nitrobacteraceae</taxon>
        <taxon>Bradyrhizobium</taxon>
    </lineage>
</organism>
<dbReference type="OrthoDB" id="9804774at2"/>
<keyword evidence="3" id="KW-0520">NAD</keyword>
<dbReference type="InterPro" id="IPR002347">
    <property type="entry name" value="SDR_fam"/>
</dbReference>
<evidence type="ECO:0000313" key="5">
    <source>
        <dbReference type="Proteomes" id="UP000051913"/>
    </source>
</evidence>
<evidence type="ECO:0000256" key="2">
    <source>
        <dbReference type="ARBA" id="ARBA00023002"/>
    </source>
</evidence>
<gene>
    <name evidence="4" type="ORF">CP49_14695</name>
</gene>
<dbReference type="SUPFAM" id="SSF51735">
    <property type="entry name" value="NAD(P)-binding Rossmann-fold domains"/>
    <property type="match status" value="1"/>
</dbReference>
<dbReference type="Proteomes" id="UP000051913">
    <property type="component" value="Unassembled WGS sequence"/>
</dbReference>
<dbReference type="GO" id="GO:0016491">
    <property type="term" value="F:oxidoreductase activity"/>
    <property type="evidence" value="ECO:0007669"/>
    <property type="project" value="UniProtKB-KW"/>
</dbReference>
<comment type="caution">
    <text evidence="4">The sequence shown here is derived from an EMBL/GenBank/DDBJ whole genome shotgun (WGS) entry which is preliminary data.</text>
</comment>
<dbReference type="InterPro" id="IPR036291">
    <property type="entry name" value="NAD(P)-bd_dom_sf"/>
</dbReference>
<comment type="similarity">
    <text evidence="1">Belongs to the short-chain dehydrogenases/reductases (SDR) family.</text>
</comment>
<dbReference type="STRING" id="1518501.CQ10_32550"/>
<dbReference type="PRINTS" id="PR00081">
    <property type="entry name" value="GDHRDH"/>
</dbReference>
<evidence type="ECO:0000256" key="3">
    <source>
        <dbReference type="ARBA" id="ARBA00023027"/>
    </source>
</evidence>
<dbReference type="PANTHER" id="PTHR43477">
    <property type="entry name" value="DIHYDROANTICAPSIN 7-DEHYDROGENASE"/>
    <property type="match status" value="1"/>
</dbReference>
<reference evidence="4 5" key="1">
    <citation type="submission" date="2014-03" db="EMBL/GenBank/DDBJ databases">
        <title>Bradyrhizobium valentinum sp. nov., isolated from effective nodules of Lupinus mariae-josephae, a lupine endemic of basic-lime soils in Eastern Spain.</title>
        <authorList>
            <person name="Duran D."/>
            <person name="Rey L."/>
            <person name="Navarro A."/>
            <person name="Busquets A."/>
            <person name="Imperial J."/>
            <person name="Ruiz-Argueso T."/>
        </authorList>
    </citation>
    <scope>NUCLEOTIDE SEQUENCE [LARGE SCALE GENOMIC DNA]</scope>
    <source>
        <strain evidence="4 5">LmjM3</strain>
    </source>
</reference>
<dbReference type="InterPro" id="IPR051122">
    <property type="entry name" value="SDR_DHRS6-like"/>
</dbReference>
<dbReference type="NCBIfam" id="NF004779">
    <property type="entry name" value="PRK06125.1"/>
    <property type="match status" value="1"/>
</dbReference>